<keyword evidence="3" id="KW-1133">Transmembrane helix</keyword>
<dbReference type="Proteomes" id="UP000663852">
    <property type="component" value="Unassembled WGS sequence"/>
</dbReference>
<evidence type="ECO:0000256" key="1">
    <source>
        <dbReference type="ARBA" id="ARBA00022441"/>
    </source>
</evidence>
<name>A0A815U0L7_ADIRI</name>
<keyword evidence="1" id="KW-0880">Kelch repeat</keyword>
<dbReference type="SMART" id="SM00612">
    <property type="entry name" value="Kelch"/>
    <property type="match status" value="6"/>
</dbReference>
<reference evidence="4" key="1">
    <citation type="submission" date="2021-02" db="EMBL/GenBank/DDBJ databases">
        <authorList>
            <person name="Nowell W R."/>
        </authorList>
    </citation>
    <scope>NUCLEOTIDE SEQUENCE</scope>
</reference>
<feature type="transmembrane region" description="Helical" evidence="3">
    <location>
        <begin position="79"/>
        <end position="105"/>
    </location>
</feature>
<keyword evidence="3" id="KW-0812">Transmembrane</keyword>
<comment type="caution">
    <text evidence="4">The sequence shown here is derived from an EMBL/GenBank/DDBJ whole genome shotgun (WGS) entry which is preliminary data.</text>
</comment>
<dbReference type="Pfam" id="PF01344">
    <property type="entry name" value="Kelch_1"/>
    <property type="match status" value="2"/>
</dbReference>
<sequence length="866" mass="90887">MLISPALSFFIITSLSEDHRYTIDSNCFSVIIIPNVNHYISNDDSIQNTSNVDMSSENNHLSTNDTTPVPRAVTTWAPVWAICFVLAILTIIAGVVIASLVPVYLQTKDGGITEASSDSASRNIPMQFAINPPLSASQTPTNLAEIGQQISQSLGYPADTLSVRSSSVSGGADEKRKKRQTITVSPVCGANNSLSLSIYVNKCPNTACNTESCFQKCVVNIKIKIQLKLGTTALKLTIITANKTTTTILALFCSFVLPAATSTRATTTAAAAVLGCNDCYTAVITYYNGSGMFGDIVGTNINCATFCAGTFGNSSSLVGTDFAFGNVDFTRSAAAAIKYSHASGYTCRVSTAKPSGTCVTSYGDPNSQDGEFTISVYGGALVNCKTASSPYYYCCCQEKPAVVVPTTTTTTTQAPADCNNCKFTVPTYYNGGYTTGEIVGTEINCATFCAGTFGNSSTLAGTDFYFGNVDFTPIGTAAIAGSYTSGYTCRVNTTKPSGTCVTSYGDPTSDNGLFSIGTYGNITSCSSPYGNYYCCCQQKPTTDASRVWKLVGSMSGPRYEHAVSLLSNGKVLVIGGQNGSVYLKSAESYDSVTNIWTAIQSMNTARGAFTASLLLNGKVLVTGGFSNAYLNSAELYDLGSANWALTGNMNDQRYGHTASVLSNGKVLVTGGGNSISGLTSTELYDPTSGSWTIAANMTYGRIRHQAVVLSNGKVLAIGGSSSKSAELYDPSTNKWTLTGNMSAIRSYFTATKLSDGKVLVTGGDNNVAGVTAELYDPLTNKWTLTGNMNIARQVHIGLKLSNGKVLVAGGLNSNDLASSELYDPLTKNWTVAANMSVARTYHAGVVLMNGSALVAGGKGLASAEIY</sequence>
<dbReference type="PANTHER" id="PTHR24412:SF489">
    <property type="entry name" value="RING FINGER DOMAIN AND KELCH REPEAT-CONTAINING PROTEIN DDB_G0271372"/>
    <property type="match status" value="1"/>
</dbReference>
<dbReference type="AlphaFoldDB" id="A0A815U0L7"/>
<proteinExistence type="predicted"/>
<dbReference type="InterPro" id="IPR006652">
    <property type="entry name" value="Kelch_1"/>
</dbReference>
<dbReference type="Gene3D" id="2.130.10.80">
    <property type="entry name" value="Galactose oxidase/kelch, beta-propeller"/>
    <property type="match status" value="4"/>
</dbReference>
<evidence type="ECO:0000313" key="4">
    <source>
        <dbReference type="EMBL" id="CAF1507695.1"/>
    </source>
</evidence>
<keyword evidence="2" id="KW-0677">Repeat</keyword>
<evidence type="ECO:0000256" key="3">
    <source>
        <dbReference type="SAM" id="Phobius"/>
    </source>
</evidence>
<dbReference type="SUPFAM" id="SSF117281">
    <property type="entry name" value="Kelch motif"/>
    <property type="match status" value="1"/>
</dbReference>
<accession>A0A815U0L7</accession>
<protein>
    <submittedName>
        <fullName evidence="4">Uncharacterized protein</fullName>
    </submittedName>
</protein>
<evidence type="ECO:0000256" key="2">
    <source>
        <dbReference type="ARBA" id="ARBA00022737"/>
    </source>
</evidence>
<dbReference type="PANTHER" id="PTHR24412">
    <property type="entry name" value="KELCH PROTEIN"/>
    <property type="match status" value="1"/>
</dbReference>
<keyword evidence="3" id="KW-0472">Membrane</keyword>
<dbReference type="EMBL" id="CAJNOJ010000672">
    <property type="protein sequence ID" value="CAF1507695.1"/>
    <property type="molecule type" value="Genomic_DNA"/>
</dbReference>
<dbReference type="Pfam" id="PF24681">
    <property type="entry name" value="Kelch_KLHDC2_KLHL20_DRC7"/>
    <property type="match status" value="1"/>
</dbReference>
<organism evidence="4 5">
    <name type="scientific">Adineta ricciae</name>
    <name type="common">Rotifer</name>
    <dbReference type="NCBI Taxonomy" id="249248"/>
    <lineage>
        <taxon>Eukaryota</taxon>
        <taxon>Metazoa</taxon>
        <taxon>Spiralia</taxon>
        <taxon>Gnathifera</taxon>
        <taxon>Rotifera</taxon>
        <taxon>Eurotatoria</taxon>
        <taxon>Bdelloidea</taxon>
        <taxon>Adinetida</taxon>
        <taxon>Adinetidae</taxon>
        <taxon>Adineta</taxon>
    </lineage>
</organism>
<dbReference type="InterPro" id="IPR015915">
    <property type="entry name" value="Kelch-typ_b-propeller"/>
</dbReference>
<dbReference type="InterPro" id="IPR037293">
    <property type="entry name" value="Gal_Oxidase_central_sf"/>
</dbReference>
<evidence type="ECO:0000313" key="5">
    <source>
        <dbReference type="Proteomes" id="UP000663852"/>
    </source>
</evidence>
<gene>
    <name evidence="4" type="ORF">EDS130_LOCUS43039</name>
</gene>